<dbReference type="PANTHER" id="PTHR43798">
    <property type="entry name" value="MONOACYLGLYCEROL LIPASE"/>
    <property type="match status" value="1"/>
</dbReference>
<dbReference type="RefSeq" id="WP_344603127.1">
    <property type="nucleotide sequence ID" value="NZ_BAAAHE010000010.1"/>
</dbReference>
<evidence type="ECO:0000313" key="2">
    <source>
        <dbReference type="EMBL" id="GAA0613741.1"/>
    </source>
</evidence>
<sequence length="380" mass="40485">MSSTEPLGMTDTAADAGSGALRWAVSAGLMAGGALATAGARRYARARAAARPDPLRNEPFGSLHTDPIVVTANDGVELVVEVEEPEGAPAGAPTVVFLPGFCLPMDCWHFQRRDLRDLGRLVFYDQRAHGRSGRGAPEHATIEQLADDLHSVLQAVAPNGPVVLVGHSLGGMVVMGYADAHPKLFGDRIVGVALLATSPGRLAEMTLGLPAAIVQRLWPVAPTVVNRVATNPLAVRRGMKADRGIGLMITRRLSFGRADAPTSLVRFAGRLLSSTPLDVFAEFFAEFDRHDKEAAIPVFSTCPTLIVAAERDMLTPADHSRAMAHLLPEAELLVLPESGHLVQLEDPEEVNAALRRLLERVRLTAAPTGKRRRPASGSSS</sequence>
<proteinExistence type="predicted"/>
<reference evidence="2 3" key="1">
    <citation type="journal article" date="2019" name="Int. J. Syst. Evol. Microbiol.">
        <title>The Global Catalogue of Microorganisms (GCM) 10K type strain sequencing project: providing services to taxonomists for standard genome sequencing and annotation.</title>
        <authorList>
            <consortium name="The Broad Institute Genomics Platform"/>
            <consortium name="The Broad Institute Genome Sequencing Center for Infectious Disease"/>
            <person name="Wu L."/>
            <person name="Ma J."/>
        </authorList>
    </citation>
    <scope>NUCLEOTIDE SEQUENCE [LARGE SCALE GENOMIC DNA]</scope>
    <source>
        <strain evidence="2 3">JCM 10671</strain>
    </source>
</reference>
<evidence type="ECO:0000259" key="1">
    <source>
        <dbReference type="Pfam" id="PF00561"/>
    </source>
</evidence>
<evidence type="ECO:0000313" key="3">
    <source>
        <dbReference type="Proteomes" id="UP001500957"/>
    </source>
</evidence>
<dbReference type="Pfam" id="PF00561">
    <property type="entry name" value="Abhydrolase_1"/>
    <property type="match status" value="1"/>
</dbReference>
<protein>
    <recommendedName>
        <fullName evidence="1">AB hydrolase-1 domain-containing protein</fullName>
    </recommendedName>
</protein>
<dbReference type="SUPFAM" id="SSF53474">
    <property type="entry name" value="alpha/beta-Hydrolases"/>
    <property type="match status" value="1"/>
</dbReference>
<gene>
    <name evidence="2" type="ORF">GCM10009547_14540</name>
</gene>
<dbReference type="EMBL" id="BAAAHE010000010">
    <property type="protein sequence ID" value="GAA0613741.1"/>
    <property type="molecule type" value="Genomic_DNA"/>
</dbReference>
<organism evidence="2 3">
    <name type="scientific">Sporichthya brevicatena</name>
    <dbReference type="NCBI Taxonomy" id="171442"/>
    <lineage>
        <taxon>Bacteria</taxon>
        <taxon>Bacillati</taxon>
        <taxon>Actinomycetota</taxon>
        <taxon>Actinomycetes</taxon>
        <taxon>Sporichthyales</taxon>
        <taxon>Sporichthyaceae</taxon>
        <taxon>Sporichthya</taxon>
    </lineage>
</organism>
<dbReference type="InterPro" id="IPR050266">
    <property type="entry name" value="AB_hydrolase_sf"/>
</dbReference>
<accession>A0ABN1GLN5</accession>
<dbReference type="Proteomes" id="UP001500957">
    <property type="component" value="Unassembled WGS sequence"/>
</dbReference>
<name>A0ABN1GLN5_9ACTN</name>
<keyword evidence="3" id="KW-1185">Reference proteome</keyword>
<dbReference type="Gene3D" id="3.40.50.1820">
    <property type="entry name" value="alpha/beta hydrolase"/>
    <property type="match status" value="1"/>
</dbReference>
<feature type="domain" description="AB hydrolase-1" evidence="1">
    <location>
        <begin position="93"/>
        <end position="347"/>
    </location>
</feature>
<dbReference type="InterPro" id="IPR029058">
    <property type="entry name" value="AB_hydrolase_fold"/>
</dbReference>
<dbReference type="InterPro" id="IPR000073">
    <property type="entry name" value="AB_hydrolase_1"/>
</dbReference>
<comment type="caution">
    <text evidence="2">The sequence shown here is derived from an EMBL/GenBank/DDBJ whole genome shotgun (WGS) entry which is preliminary data.</text>
</comment>